<dbReference type="Proteomes" id="UP000035100">
    <property type="component" value="Unassembled WGS sequence"/>
</dbReference>
<feature type="region of interest" description="Disordered" evidence="2">
    <location>
        <begin position="20"/>
        <end position="41"/>
    </location>
</feature>
<feature type="domain" description="Methyltransferase" evidence="3">
    <location>
        <begin position="46"/>
        <end position="139"/>
    </location>
</feature>
<evidence type="ECO:0000313" key="4">
    <source>
        <dbReference type="EMBL" id="KIQ69751.1"/>
    </source>
</evidence>
<dbReference type="GO" id="GO:0008168">
    <property type="term" value="F:methyltransferase activity"/>
    <property type="evidence" value="ECO:0007669"/>
    <property type="project" value="UniProtKB-KW"/>
</dbReference>
<name>A0A0D0PED3_9RHOB</name>
<dbReference type="GO" id="GO:0032259">
    <property type="term" value="P:methylation"/>
    <property type="evidence" value="ECO:0007669"/>
    <property type="project" value="UniProtKB-KW"/>
</dbReference>
<evidence type="ECO:0000259" key="3">
    <source>
        <dbReference type="Pfam" id="PF13649"/>
    </source>
</evidence>
<dbReference type="STRING" id="1123501.Wenmar_01321"/>
<protein>
    <submittedName>
        <fullName evidence="4">Methylase involved in ubiquinone/menaquinone biosynthesis</fullName>
    </submittedName>
</protein>
<dbReference type="CDD" id="cd02440">
    <property type="entry name" value="AdoMet_MTases"/>
    <property type="match status" value="1"/>
</dbReference>
<proteinExistence type="predicted"/>
<keyword evidence="4" id="KW-0489">Methyltransferase</keyword>
<dbReference type="Gene3D" id="3.40.50.150">
    <property type="entry name" value="Vaccinia Virus protein VP39"/>
    <property type="match status" value="1"/>
</dbReference>
<evidence type="ECO:0000256" key="1">
    <source>
        <dbReference type="ARBA" id="ARBA00022679"/>
    </source>
</evidence>
<organism evidence="4 5">
    <name type="scientific">Wenxinia marina DSM 24838</name>
    <dbReference type="NCBI Taxonomy" id="1123501"/>
    <lineage>
        <taxon>Bacteria</taxon>
        <taxon>Pseudomonadati</taxon>
        <taxon>Pseudomonadota</taxon>
        <taxon>Alphaproteobacteria</taxon>
        <taxon>Rhodobacterales</taxon>
        <taxon>Roseobacteraceae</taxon>
        <taxon>Wenxinia</taxon>
    </lineage>
</organism>
<dbReference type="PANTHER" id="PTHR43861">
    <property type="entry name" value="TRANS-ACONITATE 2-METHYLTRANSFERASE-RELATED"/>
    <property type="match status" value="1"/>
</dbReference>
<evidence type="ECO:0000313" key="5">
    <source>
        <dbReference type="Proteomes" id="UP000035100"/>
    </source>
</evidence>
<gene>
    <name evidence="4" type="ORF">Wenmar_01321</name>
</gene>
<dbReference type="EMBL" id="AONG01000008">
    <property type="protein sequence ID" value="KIQ69751.1"/>
    <property type="molecule type" value="Genomic_DNA"/>
</dbReference>
<keyword evidence="4" id="KW-0830">Ubiquinone</keyword>
<dbReference type="SUPFAM" id="SSF53335">
    <property type="entry name" value="S-adenosyl-L-methionine-dependent methyltransferases"/>
    <property type="match status" value="1"/>
</dbReference>
<dbReference type="InterPro" id="IPR029063">
    <property type="entry name" value="SAM-dependent_MTases_sf"/>
</dbReference>
<evidence type="ECO:0000256" key="2">
    <source>
        <dbReference type="SAM" id="MobiDB-lite"/>
    </source>
</evidence>
<reference evidence="4 5" key="1">
    <citation type="submission" date="2013-01" db="EMBL/GenBank/DDBJ databases">
        <authorList>
            <person name="Fiebig A."/>
            <person name="Goeker M."/>
            <person name="Klenk H.-P.P."/>
        </authorList>
    </citation>
    <scope>NUCLEOTIDE SEQUENCE [LARGE SCALE GENOMIC DNA]</scope>
    <source>
        <strain evidence="4 5">DSM 24838</strain>
    </source>
</reference>
<dbReference type="Pfam" id="PF13649">
    <property type="entry name" value="Methyltransf_25"/>
    <property type="match status" value="1"/>
</dbReference>
<comment type="caution">
    <text evidence="4">The sequence shown here is derived from an EMBL/GenBank/DDBJ whole genome shotgun (WGS) entry which is preliminary data.</text>
</comment>
<keyword evidence="1" id="KW-0808">Transferase</keyword>
<dbReference type="InterPro" id="IPR041698">
    <property type="entry name" value="Methyltransf_25"/>
</dbReference>
<dbReference type="RefSeq" id="WP_018301318.1">
    <property type="nucleotide sequence ID" value="NZ_KB902276.1"/>
</dbReference>
<keyword evidence="5" id="KW-1185">Reference proteome</keyword>
<dbReference type="AlphaFoldDB" id="A0A0D0PED3"/>
<dbReference type="eggNOG" id="COG2226">
    <property type="taxonomic scope" value="Bacteria"/>
</dbReference>
<sequence length="211" mass="22397">MQTTDMPTDAVAHWDDFYRTRRTSPSGRPTGALETRATSLPPGRALDLGSSNGDDVLWLAARGWDALGLDISSVAVIRAAGRAAELGLPGARFEACDLATAMPDGPFDLVTALYLLSPVAGFPRADILRRAAATVAPGGHILSVAHAAPPPWSEHRHSDTSFPTVEEDLAALAPGGADWDVLEARVIERPGKGPDGQEAMLQDTVVFLRRR</sequence>
<accession>A0A0D0PED3</accession>